<accession>A0ABT4DC56</accession>
<evidence type="ECO:0000313" key="3">
    <source>
        <dbReference type="Proteomes" id="UP001144612"/>
    </source>
</evidence>
<dbReference type="EMBL" id="JAPQFJ010000007">
    <property type="protein sequence ID" value="MCY6958609.1"/>
    <property type="molecule type" value="Genomic_DNA"/>
</dbReference>
<name>A0ABT4DC56_9CLOT</name>
<gene>
    <name evidence="2" type="ORF">OW729_08335</name>
</gene>
<organism evidence="2 3">
    <name type="scientific">Clostridium brassicae</name>
    <dbReference type="NCBI Taxonomy" id="2999072"/>
    <lineage>
        <taxon>Bacteria</taxon>
        <taxon>Bacillati</taxon>
        <taxon>Bacillota</taxon>
        <taxon>Clostridia</taxon>
        <taxon>Eubacteriales</taxon>
        <taxon>Clostridiaceae</taxon>
        <taxon>Clostridium</taxon>
    </lineage>
</organism>
<dbReference type="Gene3D" id="1.20.120.680">
    <property type="entry name" value="Formiminotetrahydrofolate cyclodeaminase monomer, up-and-down helical bundle"/>
    <property type="match status" value="1"/>
</dbReference>
<dbReference type="RefSeq" id="WP_268061028.1">
    <property type="nucleotide sequence ID" value="NZ_JAPQFJ010000007.1"/>
</dbReference>
<dbReference type="InterPro" id="IPR007044">
    <property type="entry name" value="Cyclodeamin/CycHdrlase"/>
</dbReference>
<dbReference type="InterPro" id="IPR036178">
    <property type="entry name" value="Formintransfe-cycloase-like_sf"/>
</dbReference>
<dbReference type="Proteomes" id="UP001144612">
    <property type="component" value="Unassembled WGS sequence"/>
</dbReference>
<feature type="domain" description="Cyclodeaminase/cyclohydrolase" evidence="1">
    <location>
        <begin position="7"/>
        <end position="190"/>
    </location>
</feature>
<reference evidence="2" key="1">
    <citation type="submission" date="2022-12" db="EMBL/GenBank/DDBJ databases">
        <title>Clostridium sp. nov., isolated from industrial wastewater.</title>
        <authorList>
            <person name="Jiayan W."/>
        </authorList>
    </citation>
    <scope>NUCLEOTIDE SEQUENCE</scope>
    <source>
        <strain evidence="2">ZC22-4</strain>
    </source>
</reference>
<proteinExistence type="predicted"/>
<dbReference type="SUPFAM" id="SSF101262">
    <property type="entry name" value="Methenyltetrahydrofolate cyclohydrolase-like"/>
    <property type="match status" value="1"/>
</dbReference>
<keyword evidence="3" id="KW-1185">Reference proteome</keyword>
<sequence>MQKNLMIKDYIEKLSSKEAVPGGGSASAVVGALSSALTSMVFNLTIGKKIFEEYSEEEKKLVYRAADKIISYNNEFLEFMDKDGEGFLSLMSAFRLPKNTEEEKIKRKNKIKEGYENALIVPLNLARRCIELYECVYISAKYGSKNVISDAGVAAILLQGAVESAVLNVTINLQGIEDKVYKNKVDCECREILKVASNRKIEIMDIVNSKIG</sequence>
<protein>
    <submittedName>
        <fullName evidence="2">Cyclodeaminase/cyclohydrolase family protein</fullName>
    </submittedName>
</protein>
<evidence type="ECO:0000259" key="1">
    <source>
        <dbReference type="Pfam" id="PF04961"/>
    </source>
</evidence>
<dbReference type="Pfam" id="PF04961">
    <property type="entry name" value="FTCD_C"/>
    <property type="match status" value="1"/>
</dbReference>
<evidence type="ECO:0000313" key="2">
    <source>
        <dbReference type="EMBL" id="MCY6958609.1"/>
    </source>
</evidence>
<comment type="caution">
    <text evidence="2">The sequence shown here is derived from an EMBL/GenBank/DDBJ whole genome shotgun (WGS) entry which is preliminary data.</text>
</comment>